<sequence length="47" mass="5007">MAWIRTSLALLAAAIAIDVVDLDLSEYGRRTLVCTFITLGLVSAVLA</sequence>
<dbReference type="GO" id="GO:0012505">
    <property type="term" value="C:endomembrane system"/>
    <property type="evidence" value="ECO:0007669"/>
    <property type="project" value="UniProtKB-SubCell"/>
</dbReference>
<keyword evidence="2" id="KW-0812">Transmembrane</keyword>
<evidence type="ECO:0000256" key="1">
    <source>
        <dbReference type="ARBA" id="ARBA00004127"/>
    </source>
</evidence>
<evidence type="ECO:0000256" key="2">
    <source>
        <dbReference type="ARBA" id="ARBA00022692"/>
    </source>
</evidence>
<evidence type="ECO:0000313" key="7">
    <source>
        <dbReference type="Proteomes" id="UP000589626"/>
    </source>
</evidence>
<evidence type="ECO:0000313" key="6">
    <source>
        <dbReference type="EMBL" id="MBB3045523.1"/>
    </source>
</evidence>
<dbReference type="InterPro" id="IPR003807">
    <property type="entry name" value="DUF202"/>
</dbReference>
<evidence type="ECO:0000259" key="5">
    <source>
        <dbReference type="Pfam" id="PF02656"/>
    </source>
</evidence>
<evidence type="ECO:0000256" key="3">
    <source>
        <dbReference type="ARBA" id="ARBA00022989"/>
    </source>
</evidence>
<keyword evidence="4" id="KW-0472">Membrane</keyword>
<proteinExistence type="predicted"/>
<protein>
    <submittedName>
        <fullName evidence="6">Uncharacterized membrane protein YidH (DUF202 family)</fullName>
    </submittedName>
</protein>
<name>A0A7W4W1Q0_9ACTN</name>
<comment type="caution">
    <text evidence="6">The sequence shown here is derived from an EMBL/GenBank/DDBJ whole genome shotgun (WGS) entry which is preliminary data.</text>
</comment>
<dbReference type="Proteomes" id="UP000589626">
    <property type="component" value="Unassembled WGS sequence"/>
</dbReference>
<reference evidence="6 7" key="1">
    <citation type="submission" date="2020-08" db="EMBL/GenBank/DDBJ databases">
        <title>Sequencing the genomes of 1000 actinobacteria strains.</title>
        <authorList>
            <person name="Klenk H.-P."/>
        </authorList>
    </citation>
    <scope>NUCLEOTIDE SEQUENCE [LARGE SCALE GENOMIC DNA]</scope>
    <source>
        <strain evidence="6 7">DSM 105498</strain>
    </source>
</reference>
<accession>A0A7W4W1Q0</accession>
<evidence type="ECO:0000256" key="4">
    <source>
        <dbReference type="ARBA" id="ARBA00023136"/>
    </source>
</evidence>
<gene>
    <name evidence="6" type="ORF">FHU40_005380</name>
</gene>
<dbReference type="Pfam" id="PF02656">
    <property type="entry name" value="DUF202"/>
    <property type="match status" value="1"/>
</dbReference>
<dbReference type="EMBL" id="JACHWR010000010">
    <property type="protein sequence ID" value="MBB3045523.1"/>
    <property type="molecule type" value="Genomic_DNA"/>
</dbReference>
<organism evidence="6 7">
    <name type="scientific">Nocardioides soli</name>
    <dbReference type="NCBI Taxonomy" id="1036020"/>
    <lineage>
        <taxon>Bacteria</taxon>
        <taxon>Bacillati</taxon>
        <taxon>Actinomycetota</taxon>
        <taxon>Actinomycetes</taxon>
        <taxon>Propionibacteriales</taxon>
        <taxon>Nocardioidaceae</taxon>
        <taxon>Nocardioides</taxon>
    </lineage>
</organism>
<dbReference type="AlphaFoldDB" id="A0A7W4W1Q0"/>
<keyword evidence="7" id="KW-1185">Reference proteome</keyword>
<feature type="domain" description="DUF202" evidence="5">
    <location>
        <begin position="1"/>
        <end position="47"/>
    </location>
</feature>
<keyword evidence="3" id="KW-1133">Transmembrane helix</keyword>
<comment type="subcellular location">
    <subcellularLocation>
        <location evidence="1">Endomembrane system</location>
        <topology evidence="1">Multi-pass membrane protein</topology>
    </subcellularLocation>
</comment>